<dbReference type="RefSeq" id="XP_035438831.2">
    <property type="nucleotide sequence ID" value="XM_035582938.2"/>
</dbReference>
<dbReference type="PROSITE" id="PS00262">
    <property type="entry name" value="INSULIN"/>
    <property type="match status" value="1"/>
</dbReference>
<evidence type="ECO:0000256" key="3">
    <source>
        <dbReference type="ARBA" id="ARBA00022729"/>
    </source>
</evidence>
<organism evidence="5 6">
    <name type="scientific">Spodoptera frugiperda</name>
    <name type="common">Fall armyworm</name>
    <dbReference type="NCBI Taxonomy" id="7108"/>
    <lineage>
        <taxon>Eukaryota</taxon>
        <taxon>Metazoa</taxon>
        <taxon>Ecdysozoa</taxon>
        <taxon>Arthropoda</taxon>
        <taxon>Hexapoda</taxon>
        <taxon>Insecta</taxon>
        <taxon>Pterygota</taxon>
        <taxon>Neoptera</taxon>
        <taxon>Endopterygota</taxon>
        <taxon>Lepidoptera</taxon>
        <taxon>Glossata</taxon>
        <taxon>Ditrysia</taxon>
        <taxon>Noctuoidea</taxon>
        <taxon>Noctuidae</taxon>
        <taxon>Amphipyrinae</taxon>
        <taxon>Spodoptera</taxon>
    </lineage>
</organism>
<dbReference type="GeneID" id="118268443"/>
<proteinExistence type="inferred from homology"/>
<evidence type="ECO:0000313" key="6">
    <source>
        <dbReference type="RefSeq" id="XP_035438831.2"/>
    </source>
</evidence>
<dbReference type="InterPro" id="IPR022353">
    <property type="entry name" value="Insulin_CS"/>
</dbReference>
<comment type="similarity">
    <text evidence="1">Belongs to the insulin family.</text>
</comment>
<dbReference type="OrthoDB" id="9973665at2759"/>
<keyword evidence="3" id="KW-0732">Signal</keyword>
<dbReference type="SUPFAM" id="SSF56994">
    <property type="entry name" value="Insulin-like"/>
    <property type="match status" value="1"/>
</dbReference>
<dbReference type="AlphaFoldDB" id="A0A9R0D3G8"/>
<dbReference type="GO" id="GO:0005179">
    <property type="term" value="F:hormone activity"/>
    <property type="evidence" value="ECO:0007669"/>
    <property type="project" value="InterPro"/>
</dbReference>
<feature type="domain" description="Insulin-like" evidence="4">
    <location>
        <begin position="46"/>
        <end position="121"/>
    </location>
</feature>
<keyword evidence="2" id="KW-0165">Cleavage on pair of basic residues</keyword>
<evidence type="ECO:0000256" key="1">
    <source>
        <dbReference type="ARBA" id="ARBA00009034"/>
    </source>
</evidence>
<protein>
    <submittedName>
        <fullName evidence="6">Uncharacterized protein LOC118268443 isoform X1</fullName>
    </submittedName>
</protein>
<name>A0A9R0D3G8_SPOFR</name>
<evidence type="ECO:0000313" key="5">
    <source>
        <dbReference type="Proteomes" id="UP000829999"/>
    </source>
</evidence>
<evidence type="ECO:0000256" key="2">
    <source>
        <dbReference type="ARBA" id="ARBA00022685"/>
    </source>
</evidence>
<gene>
    <name evidence="6" type="primary">LOC118268443</name>
</gene>
<dbReference type="GO" id="GO:0005576">
    <property type="term" value="C:extracellular region"/>
    <property type="evidence" value="ECO:0007669"/>
    <property type="project" value="InterPro"/>
</dbReference>
<dbReference type="InterPro" id="IPR016179">
    <property type="entry name" value="Insulin-like"/>
</dbReference>
<dbReference type="Gene3D" id="1.10.100.10">
    <property type="entry name" value="Insulin-like"/>
    <property type="match status" value="1"/>
</dbReference>
<dbReference type="Pfam" id="PF00049">
    <property type="entry name" value="Insulin"/>
    <property type="match status" value="1"/>
</dbReference>
<evidence type="ECO:0000259" key="4">
    <source>
        <dbReference type="Pfam" id="PF00049"/>
    </source>
</evidence>
<sequence length="136" mass="15712">MSHSLSPKQQQQQIKVYIVLLLFSNENSVYADQVRIYNLNDPVLSCSGWLSNIIFNICNNTYKIVKRDTSLMIEKMAPKALQKETARLQLVDEGQWRRVRRQVATQCCDRACTVADIITYCPNDAKLVQENPEIFE</sequence>
<reference evidence="6" key="1">
    <citation type="submission" date="2025-08" db="UniProtKB">
        <authorList>
            <consortium name="RefSeq"/>
        </authorList>
    </citation>
    <scope>IDENTIFICATION</scope>
    <source>
        <tissue evidence="6">Whole larval tissue</tissue>
    </source>
</reference>
<dbReference type="InterPro" id="IPR036438">
    <property type="entry name" value="Insulin-like_sf"/>
</dbReference>
<dbReference type="Proteomes" id="UP000829999">
    <property type="component" value="Chromosome 29"/>
</dbReference>
<accession>A0A9R0D3G8</accession>
<keyword evidence="5" id="KW-1185">Reference proteome</keyword>